<dbReference type="Gene3D" id="1.20.5.100">
    <property type="entry name" value="Cytochrome c1, transmembrane anchor, C-terminal"/>
    <property type="match status" value="1"/>
</dbReference>
<organism evidence="2 3">
    <name type="scientific">Rhizoctonia solani</name>
    <dbReference type="NCBI Taxonomy" id="456999"/>
    <lineage>
        <taxon>Eukaryota</taxon>
        <taxon>Fungi</taxon>
        <taxon>Dikarya</taxon>
        <taxon>Basidiomycota</taxon>
        <taxon>Agaricomycotina</taxon>
        <taxon>Agaricomycetes</taxon>
        <taxon>Cantharellales</taxon>
        <taxon>Ceratobasidiaceae</taxon>
        <taxon>Rhizoctonia</taxon>
    </lineage>
</organism>
<keyword evidence="1" id="KW-0812">Transmembrane</keyword>
<reference evidence="2" key="1">
    <citation type="submission" date="2021-01" db="EMBL/GenBank/DDBJ databases">
        <authorList>
            <person name="Kaushik A."/>
        </authorList>
    </citation>
    <scope>NUCLEOTIDE SEQUENCE</scope>
    <source>
        <strain evidence="2">AG2-2IIIB</strain>
    </source>
</reference>
<keyword evidence="1" id="KW-1133">Transmembrane helix</keyword>
<dbReference type="EMBL" id="CAJMWT010006851">
    <property type="protein sequence ID" value="CAE6520636.1"/>
    <property type="molecule type" value="Genomic_DNA"/>
</dbReference>
<feature type="transmembrane region" description="Helical" evidence="1">
    <location>
        <begin position="242"/>
        <end position="263"/>
    </location>
</feature>
<accession>A0A8H3DC79</accession>
<comment type="caution">
    <text evidence="2">The sequence shown here is derived from an EMBL/GenBank/DDBJ whole genome shotgun (WGS) entry which is preliminary data.</text>
</comment>
<dbReference type="Gene3D" id="2.60.120.260">
    <property type="entry name" value="Galactose-binding domain-like"/>
    <property type="match status" value="2"/>
</dbReference>
<evidence type="ECO:0000313" key="3">
    <source>
        <dbReference type="Proteomes" id="UP000663843"/>
    </source>
</evidence>
<dbReference type="CDD" id="cd12087">
    <property type="entry name" value="TM_EGFR-like"/>
    <property type="match status" value="1"/>
</dbReference>
<evidence type="ECO:0000256" key="1">
    <source>
        <dbReference type="SAM" id="Phobius"/>
    </source>
</evidence>
<sequence length="320" mass="35727">MSEKYYASTFHYSGSSGDSVKVKFNGTAVYIYGAKRPNRGHYTINQMGTIDFFDRFVRVYDENLNDQPHEITLTNDSHEGDGRPFVDVDYVNWTSSVDSHAGTNDYDDGHPNWSYNGMWDKRILDPTNNQTAHSTRTSSFGSSAILTFQGDAVYLYGAVARGHGSYNVTLDNREPIALNGFYTRLYPNTILYFADGLGPGSHTLVAKNTENKVLGIDFARVFQSKDSPGTPAPPNAPGPGRIIIATVCGVLVLFLLAVAIWYIRRKRQNKLDVTNLINPTGEIREMPPPGYEPASAGPGWYIQELIPRRSTRPGRKERRM</sequence>
<gene>
    <name evidence="2" type="ORF">RDB_LOCUS164907</name>
</gene>
<evidence type="ECO:0000313" key="2">
    <source>
        <dbReference type="EMBL" id="CAE6520636.1"/>
    </source>
</evidence>
<name>A0A8H3DC79_9AGAM</name>
<keyword evidence="1" id="KW-0472">Membrane</keyword>
<dbReference type="AlphaFoldDB" id="A0A8H3DC79"/>
<proteinExistence type="predicted"/>
<protein>
    <submittedName>
        <fullName evidence="2">Uncharacterized protein</fullName>
    </submittedName>
</protein>
<dbReference type="Proteomes" id="UP000663843">
    <property type="component" value="Unassembled WGS sequence"/>
</dbReference>